<dbReference type="AlphaFoldDB" id="A0A7S1QFK2"/>
<name>A0A7S1QFK2_NEODS</name>
<keyword evidence="1" id="KW-1133">Transmembrane helix</keyword>
<gene>
    <name evidence="2" type="ORF">NDES1114_LOCUS23511</name>
</gene>
<keyword evidence="1" id="KW-0812">Transmembrane</keyword>
<accession>A0A7S1QFK2</accession>
<protein>
    <submittedName>
        <fullName evidence="2">Uncharacterized protein</fullName>
    </submittedName>
</protein>
<feature type="transmembrane region" description="Helical" evidence="1">
    <location>
        <begin position="70"/>
        <end position="88"/>
    </location>
</feature>
<sequence length="128" mass="14326">MSAMSPSFIYKPHLNTPMAVFCGVIPAFVYSEGGRMRWGAIFSGVTLYCMFGFSSVMWVDFRDLQSSSEMGMAASAGFITATYLTNFLPVHRFVPKRVCLGVGSAYFLMHAYGYADAQRQKWPEVEED</sequence>
<feature type="transmembrane region" description="Helical" evidence="1">
    <location>
        <begin position="12"/>
        <end position="31"/>
    </location>
</feature>
<proteinExistence type="predicted"/>
<organism evidence="2">
    <name type="scientific">Neobodo designis</name>
    <name type="common">Flagellated protozoan</name>
    <name type="synonym">Bodo designis</name>
    <dbReference type="NCBI Taxonomy" id="312471"/>
    <lineage>
        <taxon>Eukaryota</taxon>
        <taxon>Discoba</taxon>
        <taxon>Euglenozoa</taxon>
        <taxon>Kinetoplastea</taxon>
        <taxon>Metakinetoplastina</taxon>
        <taxon>Neobodonida</taxon>
        <taxon>Neobodo</taxon>
    </lineage>
</organism>
<feature type="transmembrane region" description="Helical" evidence="1">
    <location>
        <begin position="38"/>
        <end position="58"/>
    </location>
</feature>
<reference evidence="2" key="1">
    <citation type="submission" date="2021-01" db="EMBL/GenBank/DDBJ databases">
        <authorList>
            <person name="Corre E."/>
            <person name="Pelletier E."/>
            <person name="Niang G."/>
            <person name="Scheremetjew M."/>
            <person name="Finn R."/>
            <person name="Kale V."/>
            <person name="Holt S."/>
            <person name="Cochrane G."/>
            <person name="Meng A."/>
            <person name="Brown T."/>
            <person name="Cohen L."/>
        </authorList>
    </citation>
    <scope>NUCLEOTIDE SEQUENCE</scope>
    <source>
        <strain evidence="2">CCAP 1951/1</strain>
    </source>
</reference>
<evidence type="ECO:0000313" key="2">
    <source>
        <dbReference type="EMBL" id="CAD9132977.1"/>
    </source>
</evidence>
<dbReference type="EMBL" id="HBGF01035057">
    <property type="protein sequence ID" value="CAD9132977.1"/>
    <property type="molecule type" value="Transcribed_RNA"/>
</dbReference>
<keyword evidence="1" id="KW-0472">Membrane</keyword>
<evidence type="ECO:0000256" key="1">
    <source>
        <dbReference type="SAM" id="Phobius"/>
    </source>
</evidence>